<dbReference type="PROSITE" id="PS51257">
    <property type="entry name" value="PROKAR_LIPOPROTEIN"/>
    <property type="match status" value="1"/>
</dbReference>
<evidence type="ECO:0000256" key="1">
    <source>
        <dbReference type="SAM" id="MobiDB-lite"/>
    </source>
</evidence>
<protein>
    <recommendedName>
        <fullName evidence="5">Lipoprotein</fullName>
    </recommendedName>
</protein>
<comment type="caution">
    <text evidence="3">The sequence shown here is derived from an EMBL/GenBank/DDBJ whole genome shotgun (WGS) entry which is preliminary data.</text>
</comment>
<evidence type="ECO:0000313" key="4">
    <source>
        <dbReference type="Proteomes" id="UP001465331"/>
    </source>
</evidence>
<keyword evidence="2" id="KW-0732">Signal</keyword>
<name>A0ABV2A778_9GAMM</name>
<evidence type="ECO:0000256" key="2">
    <source>
        <dbReference type="SAM" id="SignalP"/>
    </source>
</evidence>
<evidence type="ECO:0008006" key="5">
    <source>
        <dbReference type="Google" id="ProtNLM"/>
    </source>
</evidence>
<sequence>MRPLSFALPALVLMALLGACQDRDPPPPMEPVEGRKETRGIRNTEAIGYAGDAIADEVDAALDAMDERTSQLDAAIEAQTP</sequence>
<dbReference type="EMBL" id="JBEPIJ010000003">
    <property type="protein sequence ID" value="MES0873062.1"/>
    <property type="molecule type" value="Genomic_DNA"/>
</dbReference>
<dbReference type="Proteomes" id="UP001465331">
    <property type="component" value="Unassembled WGS sequence"/>
</dbReference>
<dbReference type="RefSeq" id="WP_352887440.1">
    <property type="nucleotide sequence ID" value="NZ_JBEPIJ010000003.1"/>
</dbReference>
<gene>
    <name evidence="3" type="ORF">ABSH63_03420</name>
</gene>
<feature type="chain" id="PRO_5047340069" description="Lipoprotein" evidence="2">
    <location>
        <begin position="20"/>
        <end position="81"/>
    </location>
</feature>
<feature type="compositionally biased region" description="Basic and acidic residues" evidence="1">
    <location>
        <begin position="32"/>
        <end position="42"/>
    </location>
</feature>
<proteinExistence type="predicted"/>
<keyword evidence="4" id="KW-1185">Reference proteome</keyword>
<organism evidence="3 4">
    <name type="scientific">Sinimarinibacterium thermocellulolyticum</name>
    <dbReference type="NCBI Taxonomy" id="3170016"/>
    <lineage>
        <taxon>Bacteria</taxon>
        <taxon>Pseudomonadati</taxon>
        <taxon>Pseudomonadota</taxon>
        <taxon>Gammaproteobacteria</taxon>
        <taxon>Nevskiales</taxon>
        <taxon>Nevskiaceae</taxon>
        <taxon>Sinimarinibacterium</taxon>
    </lineage>
</organism>
<reference evidence="3 4" key="1">
    <citation type="submission" date="2024-06" db="EMBL/GenBank/DDBJ databases">
        <authorList>
            <person name="Li Z."/>
            <person name="Jiang Y."/>
        </authorList>
    </citation>
    <scope>NUCLEOTIDE SEQUENCE [LARGE SCALE GENOMIC DNA]</scope>
    <source>
        <strain evidence="3 4">HSW-8</strain>
    </source>
</reference>
<evidence type="ECO:0000313" key="3">
    <source>
        <dbReference type="EMBL" id="MES0873062.1"/>
    </source>
</evidence>
<feature type="region of interest" description="Disordered" evidence="1">
    <location>
        <begin position="21"/>
        <end position="43"/>
    </location>
</feature>
<accession>A0ABV2A778</accession>
<feature type="signal peptide" evidence="2">
    <location>
        <begin position="1"/>
        <end position="19"/>
    </location>
</feature>